<feature type="region of interest" description="Disordered" evidence="1">
    <location>
        <begin position="1"/>
        <end position="29"/>
    </location>
</feature>
<reference evidence="3" key="1">
    <citation type="submission" date="2022-11" db="EMBL/GenBank/DDBJ databases">
        <title>Centuries of genome instability and evolution in soft-shell clam transmissible cancer (bioRxiv).</title>
        <authorList>
            <person name="Hart S.F.M."/>
            <person name="Yonemitsu M.A."/>
            <person name="Giersch R.M."/>
            <person name="Beal B.F."/>
            <person name="Arriagada G."/>
            <person name="Davis B.W."/>
            <person name="Ostrander E.A."/>
            <person name="Goff S.P."/>
            <person name="Metzger M.J."/>
        </authorList>
    </citation>
    <scope>NUCLEOTIDE SEQUENCE</scope>
    <source>
        <strain evidence="3">MELC-2E11</strain>
        <tissue evidence="3">Siphon/mantle</tissue>
    </source>
</reference>
<evidence type="ECO:0000313" key="4">
    <source>
        <dbReference type="Proteomes" id="UP001164746"/>
    </source>
</evidence>
<evidence type="ECO:0000256" key="1">
    <source>
        <dbReference type="SAM" id="MobiDB-lite"/>
    </source>
</evidence>
<gene>
    <name evidence="3" type="ORF">MAR_013795</name>
</gene>
<dbReference type="PANTHER" id="PTHR34531">
    <property type="entry name" value="ZGC:153352"/>
    <property type="match status" value="1"/>
</dbReference>
<dbReference type="PANTHER" id="PTHR34531:SF1">
    <property type="entry name" value="CHROMOSOME 5 OPEN READING FRAME 34"/>
    <property type="match status" value="1"/>
</dbReference>
<keyword evidence="4" id="KW-1185">Reference proteome</keyword>
<sequence>MHGESSARDTSERGDNRIHIFEKMREDSKTPEYTKIAENDTSVGLNLSPITQASCVDSPGGISNASGSPFSIHTSGENCNAKFRPFSTPTEGLDAKENGSYNNNAEGSFLGETYGKKPVDFTQDIQSQHHYFKPIAVCKSEMKASHDCGDVGRACLEQEETTLATKCEDEICGGISSCSSQEGDSQTQVRYTWLTRHMSCDECHSSFGHVVKLAKEAAETGIVVDMKGSKKTEKKSTNISSLRQINKKHCIMSPVPSSLPLVCPGQHLHKLFGNNIYDDGKNPVEDPTTFSFGRLKVLLIDGVIFRIVRLQSMKCIEVYPGDGSVIASQGMTGHFFQHIIPIGNKLEERTYSLKSPPGQAVVGGHSIKGLLNRANRFLAHVRQEENMPSSLGLCCWKHEDVILTEPGTTTTLEECEIPGYDIVDKTVLKSDMLENPKGASSQFVPSNKPGPGILRNTDQVRAKESRAGNFPPRTVQIHSPNASQSSSISTESSSKHSLLEKHIPSAGYSESGMTNSETFFHRNVRPVPIGQDNSDNRMSELDGFNSVRQALMKTSNFIKDIDHLLDTK</sequence>
<organism evidence="3 4">
    <name type="scientific">Mya arenaria</name>
    <name type="common">Soft-shell clam</name>
    <dbReference type="NCBI Taxonomy" id="6604"/>
    <lineage>
        <taxon>Eukaryota</taxon>
        <taxon>Metazoa</taxon>
        <taxon>Spiralia</taxon>
        <taxon>Lophotrochozoa</taxon>
        <taxon>Mollusca</taxon>
        <taxon>Bivalvia</taxon>
        <taxon>Autobranchia</taxon>
        <taxon>Heteroconchia</taxon>
        <taxon>Euheterodonta</taxon>
        <taxon>Imparidentia</taxon>
        <taxon>Neoheterodontei</taxon>
        <taxon>Myida</taxon>
        <taxon>Myoidea</taxon>
        <taxon>Myidae</taxon>
        <taxon>Mya</taxon>
    </lineage>
</organism>
<dbReference type="EMBL" id="CP111026">
    <property type="protein sequence ID" value="WAR28091.1"/>
    <property type="molecule type" value="Genomic_DNA"/>
</dbReference>
<feature type="compositionally biased region" description="Low complexity" evidence="1">
    <location>
        <begin position="483"/>
        <end position="492"/>
    </location>
</feature>
<feature type="domain" description="C5orf34-like" evidence="2">
    <location>
        <begin position="295"/>
        <end position="378"/>
    </location>
</feature>
<protein>
    <submittedName>
        <fullName evidence="3">CE034-like protein</fullName>
    </submittedName>
</protein>
<dbReference type="Pfam" id="PF22834">
    <property type="entry name" value="Polo_box_4"/>
    <property type="match status" value="1"/>
</dbReference>
<accession>A0ABY7GA27</accession>
<dbReference type="InterPro" id="IPR053900">
    <property type="entry name" value="C5orf34-like_dom"/>
</dbReference>
<name>A0ABY7GA27_MYAAR</name>
<dbReference type="Proteomes" id="UP001164746">
    <property type="component" value="Chromosome 15"/>
</dbReference>
<proteinExistence type="predicted"/>
<feature type="region of interest" description="Disordered" evidence="1">
    <location>
        <begin position="464"/>
        <end position="498"/>
    </location>
</feature>
<evidence type="ECO:0000259" key="2">
    <source>
        <dbReference type="Pfam" id="PF22834"/>
    </source>
</evidence>
<dbReference type="InterPro" id="IPR053901">
    <property type="entry name" value="C5orf34-like"/>
</dbReference>
<evidence type="ECO:0000313" key="3">
    <source>
        <dbReference type="EMBL" id="WAR28091.1"/>
    </source>
</evidence>